<accession>A0ABM1TK40</accession>
<gene>
    <name evidence="3" type="primary">LOC106471913</name>
</gene>
<dbReference type="GeneID" id="106471913"/>
<name>A0ABM1TK40_LIMPO</name>
<dbReference type="PANTHER" id="PTHR31606:SF1">
    <property type="entry name" value="WW DOMAIN BINDING PROTEIN 2, ISOFORM E"/>
    <property type="match status" value="1"/>
</dbReference>
<keyword evidence="2" id="KW-1185">Reference proteome</keyword>
<proteinExistence type="predicted"/>
<dbReference type="InterPro" id="IPR044852">
    <property type="entry name" value="WBP2-like"/>
</dbReference>
<dbReference type="Proteomes" id="UP000694941">
    <property type="component" value="Unplaced"/>
</dbReference>
<evidence type="ECO:0000256" key="1">
    <source>
        <dbReference type="SAM" id="MobiDB-lite"/>
    </source>
</evidence>
<dbReference type="PANTHER" id="PTHR31606">
    <property type="entry name" value="WW DOMAIN BINDING PROTEIN 2, ISOFORM E"/>
    <property type="match status" value="1"/>
</dbReference>
<protein>
    <submittedName>
        <fullName evidence="3">WW domain-binding protein 2-like</fullName>
    </submittedName>
</protein>
<evidence type="ECO:0000313" key="2">
    <source>
        <dbReference type="Proteomes" id="UP000694941"/>
    </source>
</evidence>
<dbReference type="RefSeq" id="XP_022256246.1">
    <property type="nucleotide sequence ID" value="XM_022400538.1"/>
</dbReference>
<feature type="region of interest" description="Disordered" evidence="1">
    <location>
        <begin position="205"/>
        <end position="233"/>
    </location>
</feature>
<evidence type="ECO:0000313" key="3">
    <source>
        <dbReference type="RefSeq" id="XP_022256246.1"/>
    </source>
</evidence>
<dbReference type="CDD" id="cd13214">
    <property type="entry name" value="PH-GRAM_WBP2"/>
    <property type="match status" value="1"/>
</dbReference>
<reference evidence="3" key="1">
    <citation type="submission" date="2025-08" db="UniProtKB">
        <authorList>
            <consortium name="RefSeq"/>
        </authorList>
    </citation>
    <scope>IDENTIFICATION</scope>
    <source>
        <tissue evidence="3">Muscle</tissue>
    </source>
</reference>
<sequence length="233" mass="24845">MSLNTAHANGGVLIFNGECILIYCDGVELQFEGSDAKQFHGNKKGRIYLTTHRVRLNILQQPVFGANYIKGKVKAQIGGNWTGEAVFKLKFMNGGAIEFGQAMLEAAKIATRNMSGAPPPYTPPSGPFYPAATQAYAPPPGVYYGFVPPTHIFPTAPPANSVYMTDLPPPYPGVNSSPMYAGASVGADAKSQEAAQSAYYNPGNPGYAYMPPPPNYQDQGAPPSYSEATKKSL</sequence>
<organism evidence="2 3">
    <name type="scientific">Limulus polyphemus</name>
    <name type="common">Atlantic horseshoe crab</name>
    <dbReference type="NCBI Taxonomy" id="6850"/>
    <lineage>
        <taxon>Eukaryota</taxon>
        <taxon>Metazoa</taxon>
        <taxon>Ecdysozoa</taxon>
        <taxon>Arthropoda</taxon>
        <taxon>Chelicerata</taxon>
        <taxon>Merostomata</taxon>
        <taxon>Xiphosura</taxon>
        <taxon>Limulidae</taxon>
        <taxon>Limulus</taxon>
    </lineage>
</organism>
<dbReference type="SUPFAM" id="SSF50729">
    <property type="entry name" value="PH domain-like"/>
    <property type="match status" value="1"/>
</dbReference>